<proteinExistence type="predicted"/>
<feature type="non-terminal residue" evidence="1">
    <location>
        <position position="51"/>
    </location>
</feature>
<protein>
    <submittedName>
        <fullName evidence="1">Uncharacterized protein</fullName>
    </submittedName>
</protein>
<name>A0A382MFK3_9ZZZZ</name>
<dbReference type="EMBL" id="UINC01093364">
    <property type="protein sequence ID" value="SVC47734.1"/>
    <property type="molecule type" value="Genomic_DNA"/>
</dbReference>
<evidence type="ECO:0000313" key="1">
    <source>
        <dbReference type="EMBL" id="SVC47734.1"/>
    </source>
</evidence>
<organism evidence="1">
    <name type="scientific">marine metagenome</name>
    <dbReference type="NCBI Taxonomy" id="408172"/>
    <lineage>
        <taxon>unclassified sequences</taxon>
        <taxon>metagenomes</taxon>
        <taxon>ecological metagenomes</taxon>
    </lineage>
</organism>
<accession>A0A382MFK3</accession>
<feature type="non-terminal residue" evidence="1">
    <location>
        <position position="1"/>
    </location>
</feature>
<dbReference type="AlphaFoldDB" id="A0A382MFK3"/>
<reference evidence="1" key="1">
    <citation type="submission" date="2018-05" db="EMBL/GenBank/DDBJ databases">
        <authorList>
            <person name="Lanie J.A."/>
            <person name="Ng W.-L."/>
            <person name="Kazmierczak K.M."/>
            <person name="Andrzejewski T.M."/>
            <person name="Davidsen T.M."/>
            <person name="Wayne K.J."/>
            <person name="Tettelin H."/>
            <person name="Glass J.I."/>
            <person name="Rusch D."/>
            <person name="Podicherti R."/>
            <person name="Tsui H.-C.T."/>
            <person name="Winkler M.E."/>
        </authorList>
    </citation>
    <scope>NUCLEOTIDE SEQUENCE</scope>
</reference>
<gene>
    <name evidence="1" type="ORF">METZ01_LOCUS300588</name>
</gene>
<sequence>WRTNIFSMRPDQISSTLTVISILATPRSINAMPKCTVSSFFIPKNSAVSPS</sequence>